<sequence>MIWERFRSKQRVWNRRFSCGMISRYQTSGKPRTAKMPVPGAFSGLSCGGGLRAASPYRVKGEAPWRVEGGKPHRVKGETPCPARVDACVNSYWVLPDAKSLRFGSFAALPLTGEIFKQEGGCKLETDTAQWAFRQERHL</sequence>
<comment type="caution">
    <text evidence="1">The sequence shown here is derived from an EMBL/GenBank/DDBJ whole genome shotgun (WGS) entry which is preliminary data.</text>
</comment>
<name>A0A413YIN5_9FIRM</name>
<proteinExistence type="predicted"/>
<organism evidence="1 2">
    <name type="scientific">Dorea formicigenerans</name>
    <dbReference type="NCBI Taxonomy" id="39486"/>
    <lineage>
        <taxon>Bacteria</taxon>
        <taxon>Bacillati</taxon>
        <taxon>Bacillota</taxon>
        <taxon>Clostridia</taxon>
        <taxon>Lachnospirales</taxon>
        <taxon>Lachnospiraceae</taxon>
        <taxon>Dorea</taxon>
    </lineage>
</organism>
<reference evidence="1 2" key="1">
    <citation type="submission" date="2018-08" db="EMBL/GenBank/DDBJ databases">
        <title>A genome reference for cultivated species of the human gut microbiota.</title>
        <authorList>
            <person name="Zou Y."/>
            <person name="Xue W."/>
            <person name="Luo G."/>
        </authorList>
    </citation>
    <scope>NUCLEOTIDE SEQUENCE [LARGE SCALE GENOMIC DNA]</scope>
    <source>
        <strain evidence="1 2">AM37-5</strain>
    </source>
</reference>
<dbReference type="Proteomes" id="UP000284742">
    <property type="component" value="Unassembled WGS sequence"/>
</dbReference>
<evidence type="ECO:0000313" key="2">
    <source>
        <dbReference type="Proteomes" id="UP000284742"/>
    </source>
</evidence>
<dbReference type="EMBL" id="QSHK01000008">
    <property type="protein sequence ID" value="RHC05546.1"/>
    <property type="molecule type" value="Genomic_DNA"/>
</dbReference>
<accession>A0A413YIN5</accession>
<evidence type="ECO:0000313" key="1">
    <source>
        <dbReference type="EMBL" id="RHC05546.1"/>
    </source>
</evidence>
<protein>
    <submittedName>
        <fullName evidence="1">Uncharacterized protein</fullName>
    </submittedName>
</protein>
<dbReference type="AlphaFoldDB" id="A0A413YIN5"/>
<gene>
    <name evidence="1" type="ORF">DW860_11040</name>
</gene>